<dbReference type="Pfam" id="PF11951">
    <property type="entry name" value="Fungal_trans_2"/>
    <property type="match status" value="1"/>
</dbReference>
<accession>A0A2J6QT30</accession>
<dbReference type="PANTHER" id="PTHR36206">
    <property type="entry name" value="ASPERCRYPTIN BIOSYNTHESIS CLUSTER-SPECIFIC TRANSCRIPTION REGULATOR ATNN-RELATED"/>
    <property type="match status" value="1"/>
</dbReference>
<dbReference type="InterPro" id="IPR021858">
    <property type="entry name" value="Fun_TF"/>
</dbReference>
<keyword evidence="5" id="KW-0804">Transcription</keyword>
<dbReference type="InterPro" id="IPR052360">
    <property type="entry name" value="Transcr_Regulatory_Proteins"/>
</dbReference>
<evidence type="ECO:0000256" key="3">
    <source>
        <dbReference type="ARBA" id="ARBA00023015"/>
    </source>
</evidence>
<organism evidence="8 9">
    <name type="scientific">Hyaloscypha variabilis (strain UAMH 11265 / GT02V1 / F)</name>
    <name type="common">Meliniomyces variabilis</name>
    <dbReference type="NCBI Taxonomy" id="1149755"/>
    <lineage>
        <taxon>Eukaryota</taxon>
        <taxon>Fungi</taxon>
        <taxon>Dikarya</taxon>
        <taxon>Ascomycota</taxon>
        <taxon>Pezizomycotina</taxon>
        <taxon>Leotiomycetes</taxon>
        <taxon>Helotiales</taxon>
        <taxon>Hyaloscyphaceae</taxon>
        <taxon>Hyaloscypha</taxon>
        <taxon>Hyaloscypha variabilis</taxon>
    </lineage>
</organism>
<keyword evidence="9" id="KW-1185">Reference proteome</keyword>
<keyword evidence="1" id="KW-0479">Metal-binding</keyword>
<dbReference type="PROSITE" id="PS50048">
    <property type="entry name" value="ZN2_CY6_FUNGAL_2"/>
    <property type="match status" value="1"/>
</dbReference>
<dbReference type="InterPro" id="IPR036864">
    <property type="entry name" value="Zn2-C6_fun-type_DNA-bd_sf"/>
</dbReference>
<dbReference type="SUPFAM" id="SSF57701">
    <property type="entry name" value="Zn2/Cys6 DNA-binding domain"/>
    <property type="match status" value="1"/>
</dbReference>
<dbReference type="Proteomes" id="UP000235786">
    <property type="component" value="Unassembled WGS sequence"/>
</dbReference>
<dbReference type="OrthoDB" id="3172332at2759"/>
<dbReference type="SMART" id="SM00066">
    <property type="entry name" value="GAL4"/>
    <property type="match status" value="1"/>
</dbReference>
<evidence type="ECO:0000256" key="4">
    <source>
        <dbReference type="ARBA" id="ARBA00023125"/>
    </source>
</evidence>
<dbReference type="GO" id="GO:0008270">
    <property type="term" value="F:zinc ion binding"/>
    <property type="evidence" value="ECO:0007669"/>
    <property type="project" value="InterPro"/>
</dbReference>
<keyword evidence="6" id="KW-0539">Nucleus</keyword>
<feature type="domain" description="Zn(2)-C6 fungal-type" evidence="7">
    <location>
        <begin position="56"/>
        <end position="84"/>
    </location>
</feature>
<dbReference type="EMBL" id="KZ613974">
    <property type="protein sequence ID" value="PMD29403.1"/>
    <property type="molecule type" value="Genomic_DNA"/>
</dbReference>
<dbReference type="PROSITE" id="PS00463">
    <property type="entry name" value="ZN2_CY6_FUNGAL_1"/>
    <property type="match status" value="1"/>
</dbReference>
<evidence type="ECO:0000256" key="1">
    <source>
        <dbReference type="ARBA" id="ARBA00022723"/>
    </source>
</evidence>
<evidence type="ECO:0000256" key="2">
    <source>
        <dbReference type="ARBA" id="ARBA00022833"/>
    </source>
</evidence>
<name>A0A2J6QT30_HYAVF</name>
<keyword evidence="4" id="KW-0238">DNA-binding</keyword>
<keyword evidence="2" id="KW-0862">Zinc</keyword>
<evidence type="ECO:0000256" key="6">
    <source>
        <dbReference type="ARBA" id="ARBA00023242"/>
    </source>
</evidence>
<dbReference type="AlphaFoldDB" id="A0A2J6QT30"/>
<dbReference type="PANTHER" id="PTHR36206:SF4">
    <property type="entry name" value="HYPOTHETICAL CONSERVED PROTEIN (EUROFUNG)-RELATED"/>
    <property type="match status" value="1"/>
</dbReference>
<evidence type="ECO:0000313" key="9">
    <source>
        <dbReference type="Proteomes" id="UP000235786"/>
    </source>
</evidence>
<dbReference type="GO" id="GO:0000981">
    <property type="term" value="F:DNA-binding transcription factor activity, RNA polymerase II-specific"/>
    <property type="evidence" value="ECO:0007669"/>
    <property type="project" value="InterPro"/>
</dbReference>
<evidence type="ECO:0000313" key="8">
    <source>
        <dbReference type="EMBL" id="PMD29403.1"/>
    </source>
</evidence>
<dbReference type="CDD" id="cd00067">
    <property type="entry name" value="GAL4"/>
    <property type="match status" value="1"/>
</dbReference>
<evidence type="ECO:0000259" key="7">
    <source>
        <dbReference type="PROSITE" id="PS50048"/>
    </source>
</evidence>
<dbReference type="Gene3D" id="4.10.240.10">
    <property type="entry name" value="Zn(2)-C6 fungal-type DNA-binding domain"/>
    <property type="match status" value="1"/>
</dbReference>
<keyword evidence="3" id="KW-0805">Transcription regulation</keyword>
<protein>
    <recommendedName>
        <fullName evidence="7">Zn(2)-C6 fungal-type domain-containing protein</fullName>
    </recommendedName>
</protein>
<dbReference type="InterPro" id="IPR001138">
    <property type="entry name" value="Zn2Cys6_DnaBD"/>
</dbReference>
<proteinExistence type="predicted"/>
<reference evidence="8 9" key="1">
    <citation type="submission" date="2016-04" db="EMBL/GenBank/DDBJ databases">
        <title>A degradative enzymes factory behind the ericoid mycorrhizal symbiosis.</title>
        <authorList>
            <consortium name="DOE Joint Genome Institute"/>
            <person name="Martino E."/>
            <person name="Morin E."/>
            <person name="Grelet G."/>
            <person name="Kuo A."/>
            <person name="Kohler A."/>
            <person name="Daghino S."/>
            <person name="Barry K."/>
            <person name="Choi C."/>
            <person name="Cichocki N."/>
            <person name="Clum A."/>
            <person name="Copeland A."/>
            <person name="Hainaut M."/>
            <person name="Haridas S."/>
            <person name="Labutti K."/>
            <person name="Lindquist E."/>
            <person name="Lipzen A."/>
            <person name="Khouja H.-R."/>
            <person name="Murat C."/>
            <person name="Ohm R."/>
            <person name="Olson A."/>
            <person name="Spatafora J."/>
            <person name="Veneault-Fourrey C."/>
            <person name="Henrissat B."/>
            <person name="Grigoriev I."/>
            <person name="Martin F."/>
            <person name="Perotto S."/>
        </authorList>
    </citation>
    <scope>NUCLEOTIDE SEQUENCE [LARGE SCALE GENOMIC DNA]</scope>
    <source>
        <strain evidence="8 9">F</strain>
    </source>
</reference>
<dbReference type="Pfam" id="PF00172">
    <property type="entry name" value="Zn_clus"/>
    <property type="match status" value="1"/>
</dbReference>
<dbReference type="GO" id="GO:0003677">
    <property type="term" value="F:DNA binding"/>
    <property type="evidence" value="ECO:0007669"/>
    <property type="project" value="UniProtKB-KW"/>
</dbReference>
<sequence length="470" mass="52753">MLAHTQLSSSGKKTHELQLAYRGGSQTFSSQNIVAAKTSNMRKKFARASNQRSKTGCRTCKIRRLKCDEARPHCLRCIKFGMTCDGYPSDSPSFAPARRRESQNGIVSVELYVPPIWSLPQTGRFTSAHESQFFTLYVEETAPQISGPFQTSLWARLVPQACEAEPFLRQLVIATSALSYICTEEFNEHGDLWAANRRSTYSYALKQYGKALRSMRNAIKNGNYNLRNALLACLLVYCFESLHGDAKSTAKHAASGLALLSEFISQHTISKAVAVPRTGRFEGLDVEILHAFASLDVQVPAGMGGAHARFMEQFTDTVRTQIPGKIETLEDAKAYWFLVQRRNYHFGIVAKDEVGNSYSDDSCRTQERDHGHQTNEEWNVESLHTPSIAQTHERSKLALKAEMESCREDIRRWFHAATSAFAEVDHSGTQEDAYAVAEDPSPSQPHPTSRYLLHIRSRVRCVLTGVRGHR</sequence>
<gene>
    <name evidence="8" type="ORF">L207DRAFT_559486</name>
</gene>
<evidence type="ECO:0000256" key="5">
    <source>
        <dbReference type="ARBA" id="ARBA00023163"/>
    </source>
</evidence>